<gene>
    <name evidence="3" type="ORF">PF021_03320</name>
</gene>
<dbReference type="Gene3D" id="3.90.640.20">
    <property type="entry name" value="Heat-shock cognate protein, ATPase"/>
    <property type="match status" value="1"/>
</dbReference>
<protein>
    <submittedName>
        <fullName evidence="3">RsiV family protein</fullName>
    </submittedName>
</protein>
<dbReference type="InterPro" id="IPR037126">
    <property type="entry name" value="PdaC/RsiV-like_sf"/>
</dbReference>
<evidence type="ECO:0000313" key="3">
    <source>
        <dbReference type="EMBL" id="MDA3968702.1"/>
    </source>
</evidence>
<keyword evidence="1" id="KW-0732">Signal</keyword>
<evidence type="ECO:0000259" key="2">
    <source>
        <dbReference type="Pfam" id="PF11738"/>
    </source>
</evidence>
<name>A0ABT4VDC2_9HELI</name>
<proteinExistence type="predicted"/>
<reference evidence="3 4" key="1">
    <citation type="submission" date="2023-01" db="EMBL/GenBank/DDBJ databases">
        <title>Description of Helicobacter ibis sp. nov. isolated from faecal droppings of black-faced ibis (Theristicus melanopis).</title>
        <authorList>
            <person name="Lopez-Cantillo M."/>
            <person name="Vidal-Veuthey B."/>
            <person name="Mella A."/>
            <person name="De La Haba R."/>
            <person name="Collado L."/>
        </authorList>
    </citation>
    <scope>NUCLEOTIDE SEQUENCE [LARGE SCALE GENOMIC DNA]</scope>
    <source>
        <strain evidence="3 4">A82</strain>
    </source>
</reference>
<comment type="caution">
    <text evidence="3">The sequence shown here is derived from an EMBL/GenBank/DDBJ whole genome shotgun (WGS) entry which is preliminary data.</text>
</comment>
<organism evidence="3 4">
    <name type="scientific">Helicobacter ibis</name>
    <dbReference type="NCBI Taxonomy" id="2962633"/>
    <lineage>
        <taxon>Bacteria</taxon>
        <taxon>Pseudomonadati</taxon>
        <taxon>Campylobacterota</taxon>
        <taxon>Epsilonproteobacteria</taxon>
        <taxon>Campylobacterales</taxon>
        <taxon>Helicobacteraceae</taxon>
        <taxon>Helicobacter</taxon>
    </lineage>
</organism>
<dbReference type="Gene3D" id="3.30.565.40">
    <property type="entry name" value="Fervidobacterium nodosum Rt17-B1 like"/>
    <property type="match status" value="1"/>
</dbReference>
<dbReference type="InterPro" id="IPR021729">
    <property type="entry name" value="DUF3298"/>
</dbReference>
<dbReference type="RefSeq" id="WP_271020977.1">
    <property type="nucleotide sequence ID" value="NZ_JAQHXR010000001.1"/>
</dbReference>
<evidence type="ECO:0000313" key="4">
    <source>
        <dbReference type="Proteomes" id="UP001210261"/>
    </source>
</evidence>
<sequence length="416" mass="48319">MKKALFIWLICSNVIFATSMSVFADINMDSYSNTRNDTISTQDIALTNLNYKEKNTQKILHTKVNENAHINRFYQLEGIIGDKDTKEVRAWAYYELVDNNKILHLTLLESSIKDSKKRQIPNIKELKISSNSNECNGFTIQGIWQSNKIVNNYQKLEFENIDSSFNGDKFYFCESKIKYSNINIANFNIEEIAQSKVGQNPRFFNYSFSVPFIEGNRKFNESFYPQFVETIQKTFEIENRKMHGLCDNCNSVKELSNANVYSARNEVDINFDFRNLLNIGYIDSKIIVFNEVVYSYTGGAHGNSYYGSRLYDLESKDFLMLQIDDIFVKSDELLKLIDKKLKETIDANMLFEPDKPLNTMPSSFQIDSDNFIFIYNTYEIAPYSSGAIKIKFKFYELTNHVKNTGFIAYLFNAIPQ</sequence>
<feature type="signal peptide" evidence="1">
    <location>
        <begin position="1"/>
        <end position="24"/>
    </location>
</feature>
<dbReference type="Proteomes" id="UP001210261">
    <property type="component" value="Unassembled WGS sequence"/>
</dbReference>
<dbReference type="Pfam" id="PF11738">
    <property type="entry name" value="DUF3298"/>
    <property type="match status" value="1"/>
</dbReference>
<dbReference type="EMBL" id="JAQHXR010000001">
    <property type="protein sequence ID" value="MDA3968702.1"/>
    <property type="molecule type" value="Genomic_DNA"/>
</dbReference>
<feature type="chain" id="PRO_5045840225" evidence="1">
    <location>
        <begin position="25"/>
        <end position="416"/>
    </location>
</feature>
<accession>A0ABT4VDC2</accession>
<keyword evidence="4" id="KW-1185">Reference proteome</keyword>
<feature type="domain" description="DUF3298" evidence="2">
    <location>
        <begin position="324"/>
        <end position="394"/>
    </location>
</feature>
<evidence type="ECO:0000256" key="1">
    <source>
        <dbReference type="SAM" id="SignalP"/>
    </source>
</evidence>